<evidence type="ECO:0000313" key="2">
    <source>
        <dbReference type="EMBL" id="MEW7314678.1"/>
    </source>
</evidence>
<feature type="region of interest" description="Disordered" evidence="1">
    <location>
        <begin position="1"/>
        <end position="22"/>
    </location>
</feature>
<gene>
    <name evidence="2" type="ORF">AB1E22_18580</name>
</gene>
<dbReference type="InterPro" id="IPR008727">
    <property type="entry name" value="PAAR_motif"/>
</dbReference>
<dbReference type="RefSeq" id="WP_367596707.1">
    <property type="nucleotide sequence ID" value="NZ_JBFMVT010000002.1"/>
</dbReference>
<accession>A0ABV3NYQ7</accession>
<sequence length="95" mass="9510">MPLAAKLNDQGTEHDGFHSTPITAGSATVFIDGLPAARLGDPLVEHNAPPHHPPHPRAISSGSPTVFIDGIPAARTGDSISCGGVVVGSGTVNIG</sequence>
<protein>
    <submittedName>
        <fullName evidence="2">Type VI secretion system PAAR protein</fullName>
    </submittedName>
</protein>
<evidence type="ECO:0000256" key="1">
    <source>
        <dbReference type="SAM" id="MobiDB-lite"/>
    </source>
</evidence>
<dbReference type="Pfam" id="PF05488">
    <property type="entry name" value="PAAR_motif"/>
    <property type="match status" value="1"/>
</dbReference>
<feature type="region of interest" description="Disordered" evidence="1">
    <location>
        <begin position="41"/>
        <end position="64"/>
    </location>
</feature>
<comment type="caution">
    <text evidence="2">The sequence shown here is derived from an EMBL/GenBank/DDBJ whole genome shotgun (WGS) entry which is preliminary data.</text>
</comment>
<dbReference type="EMBL" id="JBFMVT010000002">
    <property type="protein sequence ID" value="MEW7314678.1"/>
    <property type="molecule type" value="Genomic_DNA"/>
</dbReference>
<proteinExistence type="predicted"/>
<name>A0ABV3NYQ7_9ENTR</name>
<organism evidence="2 3">
    <name type="scientific">Buttiauxella gaviniae</name>
    <dbReference type="NCBI Taxonomy" id="82990"/>
    <lineage>
        <taxon>Bacteria</taxon>
        <taxon>Pseudomonadati</taxon>
        <taxon>Pseudomonadota</taxon>
        <taxon>Gammaproteobacteria</taxon>
        <taxon>Enterobacterales</taxon>
        <taxon>Enterobacteriaceae</taxon>
        <taxon>Buttiauxella</taxon>
    </lineage>
</organism>
<dbReference type="Gene3D" id="2.60.200.60">
    <property type="match status" value="1"/>
</dbReference>
<dbReference type="CDD" id="cd14737">
    <property type="entry name" value="PAAR_1"/>
    <property type="match status" value="1"/>
</dbReference>
<keyword evidence="3" id="KW-1185">Reference proteome</keyword>
<dbReference type="NCBIfam" id="NF033420">
    <property type="entry name" value="T6SS_PAAR_dom"/>
    <property type="match status" value="1"/>
</dbReference>
<evidence type="ECO:0000313" key="3">
    <source>
        <dbReference type="Proteomes" id="UP001555342"/>
    </source>
</evidence>
<dbReference type="Proteomes" id="UP001555342">
    <property type="component" value="Unassembled WGS sequence"/>
</dbReference>
<reference evidence="2 3" key="1">
    <citation type="submission" date="2024-07" db="EMBL/GenBank/DDBJ databases">
        <authorList>
            <person name="Wang L."/>
        </authorList>
    </citation>
    <scope>NUCLEOTIDE SEQUENCE [LARGE SCALE GENOMIC DNA]</scope>
    <source>
        <strain evidence="2 3">WL359</strain>
    </source>
</reference>